<accession>A0A0Q2R7A4</accession>
<dbReference type="Gene3D" id="3.30.1810.10">
    <property type="entry name" value="YdfO-like"/>
    <property type="match status" value="1"/>
</dbReference>
<name>A0A0Q2R7A4_MYCGO</name>
<reference evidence="1 2" key="1">
    <citation type="submission" date="2015-10" db="EMBL/GenBank/DDBJ databases">
        <title>Mycobacterium gordonae draft genome assembly.</title>
        <authorList>
            <person name="Ustinova V."/>
            <person name="Smirnova T."/>
            <person name="Blagodatskikh K."/>
            <person name="Varlamov D."/>
            <person name="Larionova E."/>
            <person name="Chernousova L."/>
        </authorList>
    </citation>
    <scope>NUCLEOTIDE SEQUENCE [LARGE SCALE GENOMIC DNA]</scope>
    <source>
        <strain evidence="1 2">CTRI 14-8773</strain>
    </source>
</reference>
<dbReference type="InterPro" id="IPR036696">
    <property type="entry name" value="YdfO-like_sf"/>
</dbReference>
<proteinExistence type="predicted"/>
<protein>
    <recommendedName>
        <fullName evidence="3">DUF1398 domain-containing protein</fullName>
    </recommendedName>
</protein>
<dbReference type="SUPFAM" id="SSF160419">
    <property type="entry name" value="YdfO-like"/>
    <property type="match status" value="1"/>
</dbReference>
<dbReference type="STRING" id="1778.A9W97_16835"/>
<evidence type="ECO:0000313" key="2">
    <source>
        <dbReference type="Proteomes" id="UP000051677"/>
    </source>
</evidence>
<sequence>MSSAIENLQAAHERAAQLRPRAHGFPLVAEVLRQAGVNRYHHSIPSGTTLYLTDAGAVVMQADPVVSGMTDVAPWNRDALIAAIRTDQAGDTSYSQFTRSCWEAGVVNYDVDLSGRTCTYAGAGGEQYVESYPQVEVDQR</sequence>
<dbReference type="Pfam" id="PF07166">
    <property type="entry name" value="DUF1398"/>
    <property type="match status" value="1"/>
</dbReference>
<dbReference type="AlphaFoldDB" id="A0A0Q2R7A4"/>
<evidence type="ECO:0008006" key="3">
    <source>
        <dbReference type="Google" id="ProtNLM"/>
    </source>
</evidence>
<gene>
    <name evidence="1" type="ORF">AO501_22490</name>
</gene>
<dbReference type="EMBL" id="LKTM01000057">
    <property type="protein sequence ID" value="KQH79934.1"/>
    <property type="molecule type" value="Genomic_DNA"/>
</dbReference>
<dbReference type="InterPro" id="IPR009833">
    <property type="entry name" value="DUF1398"/>
</dbReference>
<dbReference type="RefSeq" id="WP_055577218.1">
    <property type="nucleotide sequence ID" value="NZ_LKTM01000057.1"/>
</dbReference>
<comment type="caution">
    <text evidence="1">The sequence shown here is derived from an EMBL/GenBank/DDBJ whole genome shotgun (WGS) entry which is preliminary data.</text>
</comment>
<dbReference type="Proteomes" id="UP000051677">
    <property type="component" value="Unassembled WGS sequence"/>
</dbReference>
<organism evidence="1 2">
    <name type="scientific">Mycobacterium gordonae</name>
    <dbReference type="NCBI Taxonomy" id="1778"/>
    <lineage>
        <taxon>Bacteria</taxon>
        <taxon>Bacillati</taxon>
        <taxon>Actinomycetota</taxon>
        <taxon>Actinomycetes</taxon>
        <taxon>Mycobacteriales</taxon>
        <taxon>Mycobacteriaceae</taxon>
        <taxon>Mycobacterium</taxon>
    </lineage>
</organism>
<evidence type="ECO:0000313" key="1">
    <source>
        <dbReference type="EMBL" id="KQH79934.1"/>
    </source>
</evidence>